<evidence type="ECO:0000313" key="6">
    <source>
        <dbReference type="EMBL" id="KAK7474074.1"/>
    </source>
</evidence>
<dbReference type="AlphaFoldDB" id="A0ABD0JGY7"/>
<organism evidence="6 7">
    <name type="scientific">Batillaria attramentaria</name>
    <dbReference type="NCBI Taxonomy" id="370345"/>
    <lineage>
        <taxon>Eukaryota</taxon>
        <taxon>Metazoa</taxon>
        <taxon>Spiralia</taxon>
        <taxon>Lophotrochozoa</taxon>
        <taxon>Mollusca</taxon>
        <taxon>Gastropoda</taxon>
        <taxon>Caenogastropoda</taxon>
        <taxon>Sorbeoconcha</taxon>
        <taxon>Cerithioidea</taxon>
        <taxon>Batillariidae</taxon>
        <taxon>Batillaria</taxon>
    </lineage>
</organism>
<dbReference type="GO" id="GO:0016301">
    <property type="term" value="F:kinase activity"/>
    <property type="evidence" value="ECO:0007669"/>
    <property type="project" value="UniProtKB-KW"/>
</dbReference>
<dbReference type="GO" id="GO:0000166">
    <property type="term" value="F:nucleotide binding"/>
    <property type="evidence" value="ECO:0007669"/>
    <property type="project" value="UniProtKB-KW"/>
</dbReference>
<comment type="caution">
    <text evidence="6">The sequence shown here is derived from an EMBL/GenBank/DDBJ whole genome shotgun (WGS) entry which is preliminary data.</text>
</comment>
<evidence type="ECO:0000256" key="4">
    <source>
        <dbReference type="RuleBase" id="RU003330"/>
    </source>
</evidence>
<evidence type="ECO:0000313" key="7">
    <source>
        <dbReference type="Proteomes" id="UP001519460"/>
    </source>
</evidence>
<name>A0ABD0JGY7_9CAEN</name>
<sequence>MSSNDAKMYLSKRNVPGLFECLMTGLMFHRPTDHIQYLIDCLEKVKAKGQDELRWNMFIEMQRAKTPLPPITPTNGRRPVSRERSMTPKEERAVTPPRTATPLPPIGDKGMPDVPVIFLMGGPGSGKSTQAEMLLQKYPGWVSISIGDLLRSEIANKGEADQKWGMVKDLMSKGELVPEEVVQSLLIVSMKKSPKAQGFIIQGFPRDMEQAKEYDKLVGRVDAVFLLDCEEETLSQQLLERGKDTGRVDNNVNTIAKRIQAYKDKTLPVLKHYDDMEKLFILEGEKPKEEIAEDMALLFETVVGGKGKLSPAPPAEPKPERKKSPRSGRSSPKKVSSPEPSAPPLSEAEESGPLPSHLLPPEVKVKDEGRKPDLPQAPIIFFAGGPASGKGTQCKKLLSRYEKAVHLSMGDIIRTKITTEGSADMKWDMVTDLLRKGELAPEEVTVELLIDNLKQHPDAHFFIIEGFPRNLEQLEDFNKHIGGMSYTILLDCEEECLHYRLSKRGKESERIDDNLVAIGKKLTFFKNTTLPILKTIEDDGKLVVIPGDRDEDEIYFDLCKIFDFSIYNKLPEIG</sequence>
<evidence type="ECO:0000256" key="3">
    <source>
        <dbReference type="ARBA" id="ARBA00022777"/>
    </source>
</evidence>
<keyword evidence="1 4" id="KW-0808">Transferase</keyword>
<dbReference type="Gene3D" id="3.40.50.300">
    <property type="entry name" value="P-loop containing nucleotide triphosphate hydrolases"/>
    <property type="match status" value="2"/>
</dbReference>
<proteinExistence type="inferred from homology"/>
<dbReference type="InterPro" id="IPR000850">
    <property type="entry name" value="Adenylat/UMP-CMP_kin"/>
</dbReference>
<feature type="region of interest" description="Disordered" evidence="5">
    <location>
        <begin position="66"/>
        <end position="107"/>
    </location>
</feature>
<keyword evidence="3 4" id="KW-0418">Kinase</keyword>
<feature type="compositionally biased region" description="Low complexity" evidence="5">
    <location>
        <begin position="327"/>
        <end position="339"/>
    </location>
</feature>
<feature type="non-terminal residue" evidence="6">
    <location>
        <position position="574"/>
    </location>
</feature>
<dbReference type="CDD" id="cd01428">
    <property type="entry name" value="ADK"/>
    <property type="match status" value="2"/>
</dbReference>
<evidence type="ECO:0000256" key="2">
    <source>
        <dbReference type="ARBA" id="ARBA00022741"/>
    </source>
</evidence>
<keyword evidence="2" id="KW-0547">Nucleotide-binding</keyword>
<evidence type="ECO:0008006" key="8">
    <source>
        <dbReference type="Google" id="ProtNLM"/>
    </source>
</evidence>
<feature type="region of interest" description="Disordered" evidence="5">
    <location>
        <begin position="306"/>
        <end position="370"/>
    </location>
</feature>
<dbReference type="SUPFAM" id="SSF52540">
    <property type="entry name" value="P-loop containing nucleoside triphosphate hydrolases"/>
    <property type="match status" value="2"/>
</dbReference>
<dbReference type="CDD" id="cd22978">
    <property type="entry name" value="DD_AK5"/>
    <property type="match status" value="1"/>
</dbReference>
<dbReference type="Pfam" id="PF00406">
    <property type="entry name" value="ADK"/>
    <property type="match status" value="2"/>
</dbReference>
<evidence type="ECO:0000256" key="1">
    <source>
        <dbReference type="ARBA" id="ARBA00022679"/>
    </source>
</evidence>
<dbReference type="PRINTS" id="PR00094">
    <property type="entry name" value="ADENYLTKNASE"/>
</dbReference>
<protein>
    <recommendedName>
        <fullName evidence="8">Adenylate kinase</fullName>
    </recommendedName>
</protein>
<dbReference type="Proteomes" id="UP001519460">
    <property type="component" value="Unassembled WGS sequence"/>
</dbReference>
<reference evidence="6 7" key="1">
    <citation type="journal article" date="2023" name="Sci. Data">
        <title>Genome assembly of the Korean intertidal mud-creeper Batillaria attramentaria.</title>
        <authorList>
            <person name="Patra A.K."/>
            <person name="Ho P.T."/>
            <person name="Jun S."/>
            <person name="Lee S.J."/>
            <person name="Kim Y."/>
            <person name="Won Y.J."/>
        </authorList>
    </citation>
    <scope>NUCLEOTIDE SEQUENCE [LARGE SCALE GENOMIC DNA]</scope>
    <source>
        <strain evidence="6">Wonlab-2016</strain>
    </source>
</reference>
<gene>
    <name evidence="6" type="ORF">BaRGS_00034680</name>
</gene>
<dbReference type="HAMAP" id="MF_00235">
    <property type="entry name" value="Adenylate_kinase_Adk"/>
    <property type="match status" value="2"/>
</dbReference>
<dbReference type="InterPro" id="IPR027417">
    <property type="entry name" value="P-loop_NTPase"/>
</dbReference>
<dbReference type="SUPFAM" id="SSF47391">
    <property type="entry name" value="Dimerization-anchoring domain of cAMP-dependent PK regulatory subunit"/>
    <property type="match status" value="1"/>
</dbReference>
<keyword evidence="7" id="KW-1185">Reference proteome</keyword>
<feature type="compositionally biased region" description="Basic and acidic residues" evidence="5">
    <location>
        <begin position="80"/>
        <end position="93"/>
    </location>
</feature>
<dbReference type="PANTHER" id="PTHR23359">
    <property type="entry name" value="NUCLEOTIDE KINASE"/>
    <property type="match status" value="1"/>
</dbReference>
<dbReference type="EMBL" id="JACVVK020000448">
    <property type="protein sequence ID" value="KAK7474074.1"/>
    <property type="molecule type" value="Genomic_DNA"/>
</dbReference>
<accession>A0ABD0JGY7</accession>
<comment type="similarity">
    <text evidence="4">Belongs to the adenylate kinase family.</text>
</comment>
<evidence type="ECO:0000256" key="5">
    <source>
        <dbReference type="SAM" id="MobiDB-lite"/>
    </source>
</evidence>